<dbReference type="Pfam" id="PF12697">
    <property type="entry name" value="Abhydrolase_6"/>
    <property type="match status" value="1"/>
</dbReference>
<evidence type="ECO:0000256" key="4">
    <source>
        <dbReference type="ARBA" id="ARBA00023026"/>
    </source>
</evidence>
<dbReference type="PANTHER" id="PTHR43798">
    <property type="entry name" value="MONOACYLGLYCEROL LIPASE"/>
    <property type="match status" value="1"/>
</dbReference>
<dbReference type="InterPro" id="IPR029058">
    <property type="entry name" value="AB_hydrolase_fold"/>
</dbReference>
<gene>
    <name evidence="8" type="ORF">E8E13_005152</name>
</gene>
<dbReference type="EMBL" id="SWKU01000006">
    <property type="protein sequence ID" value="KAF3005688.1"/>
    <property type="molecule type" value="Genomic_DNA"/>
</dbReference>
<dbReference type="InterPro" id="IPR000073">
    <property type="entry name" value="AB_hydrolase_1"/>
</dbReference>
<evidence type="ECO:0000313" key="9">
    <source>
        <dbReference type="Proteomes" id="UP000801428"/>
    </source>
</evidence>
<feature type="signal peptide" evidence="6">
    <location>
        <begin position="1"/>
        <end position="17"/>
    </location>
</feature>
<evidence type="ECO:0000256" key="3">
    <source>
        <dbReference type="ARBA" id="ARBA00022801"/>
    </source>
</evidence>
<evidence type="ECO:0000256" key="1">
    <source>
        <dbReference type="ARBA" id="ARBA00004275"/>
    </source>
</evidence>
<dbReference type="Gene3D" id="3.40.50.1820">
    <property type="entry name" value="alpha/beta hydrolase"/>
    <property type="match status" value="1"/>
</dbReference>
<dbReference type="AlphaFoldDB" id="A0A9P4TJA5"/>
<evidence type="ECO:0000259" key="7">
    <source>
        <dbReference type="Pfam" id="PF12697"/>
    </source>
</evidence>
<comment type="caution">
    <text evidence="8">The sequence shown here is derived from an EMBL/GenBank/DDBJ whole genome shotgun (WGS) entry which is preliminary data.</text>
</comment>
<dbReference type="PANTHER" id="PTHR43798:SF31">
    <property type="entry name" value="AB HYDROLASE SUPERFAMILY PROTEIN YCLE"/>
    <property type="match status" value="1"/>
</dbReference>
<organism evidence="8 9">
    <name type="scientific">Curvularia kusanoi</name>
    <name type="common">Cochliobolus kusanoi</name>
    <dbReference type="NCBI Taxonomy" id="90978"/>
    <lineage>
        <taxon>Eukaryota</taxon>
        <taxon>Fungi</taxon>
        <taxon>Dikarya</taxon>
        <taxon>Ascomycota</taxon>
        <taxon>Pezizomycotina</taxon>
        <taxon>Dothideomycetes</taxon>
        <taxon>Pleosporomycetidae</taxon>
        <taxon>Pleosporales</taxon>
        <taxon>Pleosporineae</taxon>
        <taxon>Pleosporaceae</taxon>
        <taxon>Curvularia</taxon>
    </lineage>
</organism>
<dbReference type="GO" id="GO:0016020">
    <property type="term" value="C:membrane"/>
    <property type="evidence" value="ECO:0007669"/>
    <property type="project" value="TreeGrafter"/>
</dbReference>
<accession>A0A9P4TJA5</accession>
<feature type="domain" description="AB hydrolase-1" evidence="7">
    <location>
        <begin position="99"/>
        <end position="373"/>
    </location>
</feature>
<protein>
    <recommendedName>
        <fullName evidence="7">AB hydrolase-1 domain-containing protein</fullName>
    </recommendedName>
</protein>
<dbReference type="OrthoDB" id="190201at2759"/>
<evidence type="ECO:0000256" key="2">
    <source>
        <dbReference type="ARBA" id="ARBA00005668"/>
    </source>
</evidence>
<dbReference type="GO" id="GO:0016787">
    <property type="term" value="F:hydrolase activity"/>
    <property type="evidence" value="ECO:0007669"/>
    <property type="project" value="UniProtKB-KW"/>
</dbReference>
<dbReference type="GO" id="GO:0005777">
    <property type="term" value="C:peroxisome"/>
    <property type="evidence" value="ECO:0007669"/>
    <property type="project" value="UniProtKB-SubCell"/>
</dbReference>
<keyword evidence="9" id="KW-1185">Reference proteome</keyword>
<keyword evidence="4" id="KW-0843">Virulence</keyword>
<keyword evidence="5" id="KW-0576">Peroxisome</keyword>
<dbReference type="InterPro" id="IPR050266">
    <property type="entry name" value="AB_hydrolase_sf"/>
</dbReference>
<dbReference type="SUPFAM" id="SSF53474">
    <property type="entry name" value="alpha/beta-Hydrolases"/>
    <property type="match status" value="1"/>
</dbReference>
<keyword evidence="3" id="KW-0378">Hydrolase</keyword>
<proteinExistence type="inferred from homology"/>
<keyword evidence="6" id="KW-0732">Signal</keyword>
<evidence type="ECO:0000313" key="8">
    <source>
        <dbReference type="EMBL" id="KAF3005688.1"/>
    </source>
</evidence>
<comment type="similarity">
    <text evidence="2">Belongs to the AB hydrolase superfamily. AKT2 hydrolase family.</text>
</comment>
<feature type="chain" id="PRO_5040273192" description="AB hydrolase-1 domain-containing protein" evidence="6">
    <location>
        <begin position="18"/>
        <end position="389"/>
    </location>
</feature>
<dbReference type="Proteomes" id="UP000801428">
    <property type="component" value="Unassembled WGS sequence"/>
</dbReference>
<sequence>MLLHYLVVALGLGLVQSFKNNIREPICQDLKFYLNAEAQNFALPSYPPSTDAKAVGKYLSSFNSSVIKQNITVSGTYAISATYCRPAQNVPGREATVQLLLHGVGYTKEYWSGIDFDNTTFSGQYSWVHHATSQGYSTLAIDNLGNGQSDHPDPISVVQLPLQLEIIRAVISSLRHGDRLDSKFDKVVFVAHSYGSLVARAMATLYPKKGTGADAYILTASSTDLQGFQAAGGLFKPRAASVVTPSKFGHLLPAYVQILPSSLRETVYSLPEEYDSGMLHLDTEQPHVFAVGELATFKANITSEFEGPVMYLTGRSDAIVCDKAGNITVTFPDCGIGRTSNPGFSKARFPKAKPFSTYVPHGAGHNLNLHYAAVESFGAAHNFLDAAGF</sequence>
<name>A0A9P4TJA5_CURKU</name>
<comment type="subcellular location">
    <subcellularLocation>
        <location evidence="1">Peroxisome</location>
    </subcellularLocation>
</comment>
<evidence type="ECO:0000256" key="6">
    <source>
        <dbReference type="SAM" id="SignalP"/>
    </source>
</evidence>
<reference evidence="8" key="1">
    <citation type="submission" date="2019-04" db="EMBL/GenBank/DDBJ databases">
        <title>Sequencing of skin fungus with MAO and IRED activity.</title>
        <authorList>
            <person name="Marsaioli A.J."/>
            <person name="Bonatto J.M.C."/>
            <person name="Reis Junior O."/>
        </authorList>
    </citation>
    <scope>NUCLEOTIDE SEQUENCE</scope>
    <source>
        <strain evidence="8">30M1</strain>
    </source>
</reference>
<evidence type="ECO:0000256" key="5">
    <source>
        <dbReference type="ARBA" id="ARBA00023140"/>
    </source>
</evidence>